<evidence type="ECO:0000313" key="2">
    <source>
        <dbReference type="Proteomes" id="UP000187203"/>
    </source>
</evidence>
<dbReference type="Proteomes" id="UP000187203">
    <property type="component" value="Unassembled WGS sequence"/>
</dbReference>
<evidence type="ECO:0000313" key="1">
    <source>
        <dbReference type="EMBL" id="OMP12567.1"/>
    </source>
</evidence>
<sequence>MEERGLPLSMLNPLNSGFLSPKNLFLFKKMIIFTDQKNL</sequence>
<name>A0A1R3KZT9_9ROSI</name>
<accession>A0A1R3KZT9</accession>
<gene>
    <name evidence="1" type="ORF">COLO4_03017</name>
</gene>
<protein>
    <submittedName>
        <fullName evidence="1">Uncharacterized protein</fullName>
    </submittedName>
</protein>
<organism evidence="1 2">
    <name type="scientific">Corchorus olitorius</name>
    <dbReference type="NCBI Taxonomy" id="93759"/>
    <lineage>
        <taxon>Eukaryota</taxon>
        <taxon>Viridiplantae</taxon>
        <taxon>Streptophyta</taxon>
        <taxon>Embryophyta</taxon>
        <taxon>Tracheophyta</taxon>
        <taxon>Spermatophyta</taxon>
        <taxon>Magnoliopsida</taxon>
        <taxon>eudicotyledons</taxon>
        <taxon>Gunneridae</taxon>
        <taxon>Pentapetalae</taxon>
        <taxon>rosids</taxon>
        <taxon>malvids</taxon>
        <taxon>Malvales</taxon>
        <taxon>Malvaceae</taxon>
        <taxon>Grewioideae</taxon>
        <taxon>Apeibeae</taxon>
        <taxon>Corchorus</taxon>
    </lineage>
</organism>
<proteinExistence type="predicted"/>
<comment type="caution">
    <text evidence="1">The sequence shown here is derived from an EMBL/GenBank/DDBJ whole genome shotgun (WGS) entry which is preliminary data.</text>
</comment>
<dbReference type="AlphaFoldDB" id="A0A1R3KZT9"/>
<reference evidence="2" key="1">
    <citation type="submission" date="2013-09" db="EMBL/GenBank/DDBJ databases">
        <title>Corchorus olitorius genome sequencing.</title>
        <authorList>
            <person name="Alam M."/>
            <person name="Haque M.S."/>
            <person name="Islam M.S."/>
            <person name="Emdad E.M."/>
            <person name="Islam M.M."/>
            <person name="Ahmed B."/>
            <person name="Halim A."/>
            <person name="Hossen Q.M.M."/>
            <person name="Hossain M.Z."/>
            <person name="Ahmed R."/>
            <person name="Khan M.M."/>
            <person name="Islam R."/>
            <person name="Rashid M.M."/>
            <person name="Khan S.A."/>
            <person name="Rahman M.S."/>
            <person name="Alam M."/>
            <person name="Yahiya A.S."/>
            <person name="Khan M.S."/>
            <person name="Azam M.S."/>
            <person name="Haque T."/>
            <person name="Lashkar M.Z.H."/>
            <person name="Akhand A.I."/>
            <person name="Morshed G."/>
            <person name="Roy S."/>
            <person name="Uddin K.S."/>
            <person name="Rabeya T."/>
            <person name="Hossain A.S."/>
            <person name="Chowdhury A."/>
            <person name="Snigdha A.R."/>
            <person name="Mortoza M.S."/>
            <person name="Matin S.A."/>
            <person name="Hoque S.M.E."/>
            <person name="Islam M.K."/>
            <person name="Roy D.K."/>
            <person name="Haider R."/>
            <person name="Moosa M.M."/>
            <person name="Elias S.M."/>
            <person name="Hasan A.M."/>
            <person name="Jahan S."/>
            <person name="Shafiuddin M."/>
            <person name="Mahmood N."/>
            <person name="Shommy N.S."/>
        </authorList>
    </citation>
    <scope>NUCLEOTIDE SEQUENCE [LARGE SCALE GENOMIC DNA]</scope>
    <source>
        <strain evidence="2">cv. O-4</strain>
    </source>
</reference>
<keyword evidence="2" id="KW-1185">Reference proteome</keyword>
<dbReference type="EMBL" id="AWUE01008874">
    <property type="protein sequence ID" value="OMP12567.1"/>
    <property type="molecule type" value="Genomic_DNA"/>
</dbReference>